<name>A0A200J8N4_9ENTE</name>
<evidence type="ECO:0000313" key="6">
    <source>
        <dbReference type="Proteomes" id="UP000196151"/>
    </source>
</evidence>
<keyword evidence="1 2" id="KW-0732">Signal</keyword>
<reference evidence="5" key="2">
    <citation type="submission" date="2017-05" db="EMBL/GenBank/DDBJ databases">
        <authorList>
            <consortium name="The Broad Institute Genomics Platform"/>
            <consortium name="The Broad Institute Genomic Center for Infectious Diseases"/>
            <person name="Earl A."/>
            <person name="Manson A."/>
            <person name="Schwartman J."/>
            <person name="Gilmore M."/>
            <person name="Abouelleil A."/>
            <person name="Cao P."/>
            <person name="Chapman S."/>
            <person name="Cusick C."/>
            <person name="Shea T."/>
            <person name="Young S."/>
            <person name="Neafsey D."/>
            <person name="Nusbaum C."/>
            <person name="Birren B."/>
        </authorList>
    </citation>
    <scope>NUCLEOTIDE SEQUENCE</scope>
    <source>
        <strain evidence="5">9D6_DIV0238</strain>
    </source>
</reference>
<evidence type="ECO:0000313" key="4">
    <source>
        <dbReference type="EMBL" id="OUZ32967.1"/>
    </source>
</evidence>
<dbReference type="EMBL" id="CP147246">
    <property type="protein sequence ID" value="WYJ93900.1"/>
    <property type="molecule type" value="Genomic_DNA"/>
</dbReference>
<gene>
    <name evidence="5" type="ORF">A5889_001402</name>
    <name evidence="4" type="ORF">A5889_001676</name>
</gene>
<organism evidence="4">
    <name type="scientific">Candidatus Enterococcus dunnyi</name>
    <dbReference type="NCBI Taxonomy" id="1834192"/>
    <lineage>
        <taxon>Bacteria</taxon>
        <taxon>Bacillati</taxon>
        <taxon>Bacillota</taxon>
        <taxon>Bacilli</taxon>
        <taxon>Lactobacillales</taxon>
        <taxon>Enterococcaceae</taxon>
        <taxon>Enterococcus</taxon>
    </lineage>
</organism>
<feature type="chain" id="PRO_5012442415" description="DUF5067 domain-containing protein" evidence="2">
    <location>
        <begin position="24"/>
        <end position="326"/>
    </location>
</feature>
<dbReference type="SUPFAM" id="SSF55724">
    <property type="entry name" value="Mog1p/PsbP-like"/>
    <property type="match status" value="1"/>
</dbReference>
<keyword evidence="6" id="KW-1185">Reference proteome</keyword>
<dbReference type="PROSITE" id="PS51257">
    <property type="entry name" value="PROKAR_LIPOPROTEIN"/>
    <property type="match status" value="1"/>
</dbReference>
<reference evidence="4" key="1">
    <citation type="submission" date="2017-05" db="EMBL/GenBank/DDBJ databases">
        <title>The Genome Sequence of Enterococcus sp. 9D6_DIV0238.</title>
        <authorList>
            <consortium name="The Broad Institute Genomics Platform"/>
            <consortium name="The Broad Institute Genomic Center for Infectious Diseases"/>
            <person name="Earl A."/>
            <person name="Manson A."/>
            <person name="Schwartman J."/>
            <person name="Gilmore M."/>
            <person name="Abouelleil A."/>
            <person name="Cao P."/>
            <person name="Chapman S."/>
            <person name="Cusick C."/>
            <person name="Shea T."/>
            <person name="Young S."/>
            <person name="Neafsey D."/>
            <person name="Nusbaum C."/>
            <person name="Birren B."/>
        </authorList>
    </citation>
    <scope>NUCLEOTIDE SEQUENCE [LARGE SCALE GENOMIC DNA]</scope>
    <source>
        <strain evidence="4">9D6_DIV0238</strain>
    </source>
</reference>
<dbReference type="Proteomes" id="UP000196151">
    <property type="component" value="Chromosome"/>
</dbReference>
<evidence type="ECO:0000256" key="2">
    <source>
        <dbReference type="SAM" id="SignalP"/>
    </source>
</evidence>
<dbReference type="RefSeq" id="WP_087640795.1">
    <property type="nucleotide sequence ID" value="NZ_CP147246.1"/>
</dbReference>
<dbReference type="Pfam" id="PF16729">
    <property type="entry name" value="DUF5067"/>
    <property type="match status" value="1"/>
</dbReference>
<reference evidence="5" key="3">
    <citation type="submission" date="2024-03" db="EMBL/GenBank/DDBJ databases">
        <title>The Genome Sequence of Enterococcus sp. DIV0238c.</title>
        <authorList>
            <consortium name="The Broad Institute Genomics Platform"/>
            <consortium name="The Broad Institute Microbial Omics Core"/>
            <consortium name="The Broad Institute Genomic Center for Infectious Diseases"/>
            <person name="Earl A."/>
            <person name="Manson A."/>
            <person name="Gilmore M."/>
            <person name="Schwartman J."/>
            <person name="Shea T."/>
            <person name="Abouelleil A."/>
            <person name="Cao P."/>
            <person name="Chapman S."/>
            <person name="Cusick C."/>
            <person name="Young S."/>
            <person name="Neafsey D."/>
            <person name="Nusbaum C."/>
            <person name="Birren B."/>
        </authorList>
    </citation>
    <scope>NUCLEOTIDE SEQUENCE</scope>
    <source>
        <strain evidence="5">9D6_DIV0238</strain>
    </source>
</reference>
<sequence length="326" mass="37649">MKRKIMMLLGLLLVFTGCTTKLSEEKQTFSDRGITYSLQLPSSWEKESEPQDKYGQNAVFAAKDKKSNSVMFISTTRKDVLDLKDFGAKTRKQVAKTYGYDDPEDVYMKEFKLNDHPAYKYTVFTRFKEKDVWAHIYYVETKNGFVQLVYYSADDSNYEARSKIIDQSTRSLKEIKIDETLEEQEKEESSEPISESDSVTVKNDKVAFEIKGFRKVADQNEETLLVIRYEMTNLAEEKISADSLKEVVAVKQKKQLLTETILPENERNSALGLLEQHQKDQLEKEESVETVLVYKLKQTTGDVILTFNAEDFPNQDPVILDLDLLK</sequence>
<evidence type="ECO:0000259" key="3">
    <source>
        <dbReference type="Pfam" id="PF16729"/>
    </source>
</evidence>
<dbReference type="Gene3D" id="2.60.40.1240">
    <property type="match status" value="1"/>
</dbReference>
<protein>
    <recommendedName>
        <fullName evidence="3">DUF5067 domain-containing protein</fullName>
    </recommendedName>
</protein>
<dbReference type="AlphaFoldDB" id="A0A200J8N4"/>
<dbReference type="InterPro" id="IPR016123">
    <property type="entry name" value="Mog1/PsbP_a/b/a-sand"/>
</dbReference>
<evidence type="ECO:0000256" key="1">
    <source>
        <dbReference type="ARBA" id="ARBA00022729"/>
    </source>
</evidence>
<feature type="signal peptide" evidence="2">
    <location>
        <begin position="1"/>
        <end position="23"/>
    </location>
</feature>
<proteinExistence type="predicted"/>
<evidence type="ECO:0000313" key="5">
    <source>
        <dbReference type="EMBL" id="WYJ93900.1"/>
    </source>
</evidence>
<feature type="domain" description="DUF5067" evidence="3">
    <location>
        <begin position="183"/>
        <end position="308"/>
    </location>
</feature>
<dbReference type="Gene3D" id="3.40.1000.10">
    <property type="entry name" value="Mog1/PsbP, alpha/beta/alpha sandwich"/>
    <property type="match status" value="1"/>
</dbReference>
<dbReference type="InterPro" id="IPR031989">
    <property type="entry name" value="DUF5067"/>
</dbReference>
<dbReference type="InterPro" id="IPR029050">
    <property type="entry name" value="Immunoprotect_excell_Ig-like"/>
</dbReference>
<accession>A0A200J8N4</accession>
<dbReference type="OrthoDB" id="2179640at2"/>
<dbReference type="EMBL" id="NIBQ01000002">
    <property type="protein sequence ID" value="OUZ32967.1"/>
    <property type="molecule type" value="Genomic_DNA"/>
</dbReference>